<feature type="region of interest" description="Disordered" evidence="1">
    <location>
        <begin position="100"/>
        <end position="153"/>
    </location>
</feature>
<feature type="compositionally biased region" description="Pro residues" evidence="1">
    <location>
        <begin position="582"/>
        <end position="594"/>
    </location>
</feature>
<feature type="region of interest" description="Disordered" evidence="1">
    <location>
        <begin position="17"/>
        <end position="78"/>
    </location>
</feature>
<dbReference type="WBParaSite" id="PgR003_g004_t12">
    <property type="protein sequence ID" value="PgR003_g004_t12"/>
    <property type="gene ID" value="PgR003_g004"/>
</dbReference>
<reference evidence="3" key="1">
    <citation type="submission" date="2022-11" db="UniProtKB">
        <authorList>
            <consortium name="WormBaseParasite"/>
        </authorList>
    </citation>
    <scope>IDENTIFICATION</scope>
</reference>
<evidence type="ECO:0000313" key="3">
    <source>
        <dbReference type="WBParaSite" id="PgR003_g004_t12"/>
    </source>
</evidence>
<dbReference type="AlphaFoldDB" id="A0A915A887"/>
<feature type="region of interest" description="Disordered" evidence="1">
    <location>
        <begin position="582"/>
        <end position="626"/>
    </location>
</feature>
<name>A0A915A887_PARUN</name>
<feature type="compositionally biased region" description="Polar residues" evidence="1">
    <location>
        <begin position="613"/>
        <end position="626"/>
    </location>
</feature>
<feature type="compositionally biased region" description="Low complexity" evidence="1">
    <location>
        <begin position="48"/>
        <end position="66"/>
    </location>
</feature>
<organism evidence="2 3">
    <name type="scientific">Parascaris univalens</name>
    <name type="common">Nematode worm</name>
    <dbReference type="NCBI Taxonomy" id="6257"/>
    <lineage>
        <taxon>Eukaryota</taxon>
        <taxon>Metazoa</taxon>
        <taxon>Ecdysozoa</taxon>
        <taxon>Nematoda</taxon>
        <taxon>Chromadorea</taxon>
        <taxon>Rhabditida</taxon>
        <taxon>Spirurina</taxon>
        <taxon>Ascaridomorpha</taxon>
        <taxon>Ascaridoidea</taxon>
        <taxon>Ascarididae</taxon>
        <taxon>Parascaris</taxon>
    </lineage>
</organism>
<evidence type="ECO:0000313" key="2">
    <source>
        <dbReference type="Proteomes" id="UP000887569"/>
    </source>
</evidence>
<feature type="compositionally biased region" description="Basic and acidic residues" evidence="1">
    <location>
        <begin position="138"/>
        <end position="153"/>
    </location>
</feature>
<proteinExistence type="predicted"/>
<dbReference type="Proteomes" id="UP000887569">
    <property type="component" value="Unplaced"/>
</dbReference>
<feature type="region of interest" description="Disordered" evidence="1">
    <location>
        <begin position="255"/>
        <end position="306"/>
    </location>
</feature>
<sequence>FHPLLCEICSFKASSAETRQPKSGETVKQLGAPPSQKCKRVRGHSKMDASSIAASLDSSLVDGSSVRRSRIDRSAANESTMLRNVHSTAGCCSRLKSEDVVGRKSKANTHPKRIDGKARVELQSGPTQPLDGGNRNDVTSHRQSDECLSTKEEFSADGELRKRSHFAEARERFLRQVQQAALAENTAKSTAEQVDSLSCTTEKRYEDGTRATASVNRSNGSFVGKTFCNKSVNEAPHAAATALRDPRRAPRRLSIEWQPASTGGGVGSTLTNSERSLTKNEKNVSSEERKENGAQAITSGTEDRAMSRREHSMASHEELLSVQLMSGSNVPSFRQLRTSQMDSSQYLISPHDLNIWNSVAPLNAMANPSYHPWDITLELAAHARRIPERACGCCRNHEEVVDARAGLPCSLKRCECAKETRQTGVSGEEGVELLHESMSEAVLMGRLVQASTSTSAAVDSVSEVERSEPVIGHAEDRVELGSVDLAVEPISPVQSRSAEEATHAADSASIIPSKLMSEKSRSFMIRSILGNQRDEEGNGAQEAVGTVDAARVGPQLPQDVPAFQKVAPGGSEFNSFSALIPPPLLPPSQPPPAFQPKSTQWQKRSCPAGAPEHSQQPSFYSGTCCT</sequence>
<accession>A0A915A887</accession>
<protein>
    <submittedName>
        <fullName evidence="3">Ovule protein</fullName>
    </submittedName>
</protein>
<keyword evidence="2" id="KW-1185">Reference proteome</keyword>
<evidence type="ECO:0000256" key="1">
    <source>
        <dbReference type="SAM" id="MobiDB-lite"/>
    </source>
</evidence>
<feature type="compositionally biased region" description="Basic and acidic residues" evidence="1">
    <location>
        <begin position="276"/>
        <end position="292"/>
    </location>
</feature>